<dbReference type="EnsemblMetazoa" id="CapteT191432">
    <property type="protein sequence ID" value="CapteP191432"/>
    <property type="gene ID" value="CapteG191432"/>
</dbReference>
<dbReference type="AlphaFoldDB" id="R7UFX1"/>
<evidence type="ECO:0000313" key="1">
    <source>
        <dbReference type="EMBL" id="ELU05434.1"/>
    </source>
</evidence>
<evidence type="ECO:0000313" key="2">
    <source>
        <dbReference type="EnsemblMetazoa" id="CapteP191432"/>
    </source>
</evidence>
<dbReference type="STRING" id="283909.R7UFX1"/>
<dbReference type="EMBL" id="AMQN01023453">
    <property type="status" value="NOT_ANNOTATED_CDS"/>
    <property type="molecule type" value="Genomic_DNA"/>
</dbReference>
<dbReference type="EMBL" id="KB301521">
    <property type="protein sequence ID" value="ELU05434.1"/>
    <property type="molecule type" value="Genomic_DNA"/>
</dbReference>
<accession>R7UFX1</accession>
<dbReference type="PANTHER" id="PTHR46670">
    <property type="entry name" value="ENDO/EXONUCLEASE/PHOSPHATASE DOMAIN-CONTAINING PROTEIN"/>
    <property type="match status" value="1"/>
</dbReference>
<reference evidence="3" key="1">
    <citation type="submission" date="2012-12" db="EMBL/GenBank/DDBJ databases">
        <authorList>
            <person name="Hellsten U."/>
            <person name="Grimwood J."/>
            <person name="Chapman J.A."/>
            <person name="Shapiro H."/>
            <person name="Aerts A."/>
            <person name="Otillar R.P."/>
            <person name="Terry A.Y."/>
            <person name="Boore J.L."/>
            <person name="Simakov O."/>
            <person name="Marletaz F."/>
            <person name="Cho S.-J."/>
            <person name="Edsinger-Gonzales E."/>
            <person name="Havlak P."/>
            <person name="Kuo D.-H."/>
            <person name="Larsson T."/>
            <person name="Lv J."/>
            <person name="Arendt D."/>
            <person name="Savage R."/>
            <person name="Osoegawa K."/>
            <person name="de Jong P."/>
            <person name="Lindberg D.R."/>
            <person name="Seaver E.C."/>
            <person name="Weisblat D.A."/>
            <person name="Putnam N.H."/>
            <person name="Grigoriev I.V."/>
            <person name="Rokhsar D.S."/>
        </authorList>
    </citation>
    <scope>NUCLEOTIDE SEQUENCE</scope>
    <source>
        <strain evidence="3">I ESC-2004</strain>
    </source>
</reference>
<organism evidence="1">
    <name type="scientific">Capitella teleta</name>
    <name type="common">Polychaete worm</name>
    <dbReference type="NCBI Taxonomy" id="283909"/>
    <lineage>
        <taxon>Eukaryota</taxon>
        <taxon>Metazoa</taxon>
        <taxon>Spiralia</taxon>
        <taxon>Lophotrochozoa</taxon>
        <taxon>Annelida</taxon>
        <taxon>Polychaeta</taxon>
        <taxon>Sedentaria</taxon>
        <taxon>Scolecida</taxon>
        <taxon>Capitellidae</taxon>
        <taxon>Capitella</taxon>
    </lineage>
</organism>
<evidence type="ECO:0000313" key="3">
    <source>
        <dbReference type="Proteomes" id="UP000014760"/>
    </source>
</evidence>
<protein>
    <recommendedName>
        <fullName evidence="4">Endonuclease/exonuclease/phosphatase domain-containing protein</fullName>
    </recommendedName>
</protein>
<sequence length="141" mass="16033">MCVLGDFSIHWDDENDSIASRFRDIVTALDMKQHVHVPTHTKKHNLDLVLTWKQSVDQIVLKDVVDIGLCDHFAIACDLALSCYDEKKKRQIMSRSLKRVNVKVFAEDLGADLADLQDDDLNDLVSSFNRRCLDITNAHAP</sequence>
<evidence type="ECO:0008006" key="4">
    <source>
        <dbReference type="Google" id="ProtNLM"/>
    </source>
</evidence>
<dbReference type="OrthoDB" id="10072198at2759"/>
<dbReference type="Proteomes" id="UP000014760">
    <property type="component" value="Unassembled WGS sequence"/>
</dbReference>
<dbReference type="HOGENOM" id="CLU_1827127_0_0_1"/>
<keyword evidence="3" id="KW-1185">Reference proteome</keyword>
<name>R7UFX1_CAPTE</name>
<dbReference type="PANTHER" id="PTHR46670:SF3">
    <property type="entry name" value="ENDONUCLEASE_EXONUCLEASE_PHOSPHATASE DOMAIN-CONTAINING PROTEIN"/>
    <property type="match status" value="1"/>
</dbReference>
<gene>
    <name evidence="1" type="ORF">CAPTEDRAFT_191432</name>
</gene>
<reference evidence="2" key="3">
    <citation type="submission" date="2015-06" db="UniProtKB">
        <authorList>
            <consortium name="EnsemblMetazoa"/>
        </authorList>
    </citation>
    <scope>IDENTIFICATION</scope>
</reference>
<reference evidence="1 3" key="2">
    <citation type="journal article" date="2013" name="Nature">
        <title>Insights into bilaterian evolution from three spiralian genomes.</title>
        <authorList>
            <person name="Simakov O."/>
            <person name="Marletaz F."/>
            <person name="Cho S.J."/>
            <person name="Edsinger-Gonzales E."/>
            <person name="Havlak P."/>
            <person name="Hellsten U."/>
            <person name="Kuo D.H."/>
            <person name="Larsson T."/>
            <person name="Lv J."/>
            <person name="Arendt D."/>
            <person name="Savage R."/>
            <person name="Osoegawa K."/>
            <person name="de Jong P."/>
            <person name="Grimwood J."/>
            <person name="Chapman J.A."/>
            <person name="Shapiro H."/>
            <person name="Aerts A."/>
            <person name="Otillar R.P."/>
            <person name="Terry A.Y."/>
            <person name="Boore J.L."/>
            <person name="Grigoriev I.V."/>
            <person name="Lindberg D.R."/>
            <person name="Seaver E.C."/>
            <person name="Weisblat D.A."/>
            <person name="Putnam N.H."/>
            <person name="Rokhsar D.S."/>
        </authorList>
    </citation>
    <scope>NUCLEOTIDE SEQUENCE</scope>
    <source>
        <strain evidence="1 3">I ESC-2004</strain>
    </source>
</reference>
<proteinExistence type="predicted"/>